<dbReference type="PANTHER" id="PTHR46967">
    <property type="entry name" value="INSULIN-LIKE GROWTH FACTOR BINDING PROTEIN,N-TERMINAL"/>
    <property type="match status" value="1"/>
</dbReference>
<dbReference type="Pfam" id="PF07699">
    <property type="entry name" value="Ephrin_rec_like"/>
    <property type="match status" value="12"/>
</dbReference>
<dbReference type="PROSITE" id="PS51257">
    <property type="entry name" value="PROKAR_LIPOPROTEIN"/>
    <property type="match status" value="1"/>
</dbReference>
<keyword evidence="1" id="KW-1133">Transmembrane helix</keyword>
<feature type="domain" description="TNFR-Cys" evidence="3">
    <location>
        <begin position="642"/>
        <end position="673"/>
    </location>
</feature>
<feature type="signal peptide" evidence="2">
    <location>
        <begin position="1"/>
        <end position="28"/>
    </location>
</feature>
<evidence type="ECO:0000256" key="1">
    <source>
        <dbReference type="SAM" id="Phobius"/>
    </source>
</evidence>
<feature type="transmembrane region" description="Helical" evidence="1">
    <location>
        <begin position="1297"/>
        <end position="1317"/>
    </location>
</feature>
<protein>
    <submittedName>
        <fullName evidence="4">Insulin-like growth factor binding protein</fullName>
    </submittedName>
</protein>
<feature type="transmembrane region" description="Helical" evidence="1">
    <location>
        <begin position="1437"/>
        <end position="1456"/>
    </location>
</feature>
<comment type="caution">
    <text evidence="4">The sequence shown here is derived from an EMBL/GenBank/DDBJ whole genome shotgun (WGS) entry which is preliminary data.</text>
</comment>
<keyword evidence="1" id="KW-0472">Membrane</keyword>
<evidence type="ECO:0000313" key="4">
    <source>
        <dbReference type="EMBL" id="KAJ6254394.1"/>
    </source>
</evidence>
<keyword evidence="2" id="KW-0732">Signal</keyword>
<dbReference type="InterPro" id="IPR009030">
    <property type="entry name" value="Growth_fac_rcpt_cys_sf"/>
</dbReference>
<feature type="domain" description="TNFR-Cys" evidence="3">
    <location>
        <begin position="523"/>
        <end position="554"/>
    </location>
</feature>
<feature type="transmembrane region" description="Helical" evidence="1">
    <location>
        <begin position="1463"/>
        <end position="1488"/>
    </location>
</feature>
<evidence type="ECO:0000313" key="5">
    <source>
        <dbReference type="Proteomes" id="UP001150062"/>
    </source>
</evidence>
<dbReference type="InterPro" id="IPR011641">
    <property type="entry name" value="Tyr-kin_ephrin_A/B_rcpt-like"/>
</dbReference>
<feature type="transmembrane region" description="Helical" evidence="1">
    <location>
        <begin position="1658"/>
        <end position="1681"/>
    </location>
</feature>
<feature type="transmembrane region" description="Helical" evidence="1">
    <location>
        <begin position="1570"/>
        <end position="1590"/>
    </location>
</feature>
<feature type="domain" description="TNFR-Cys" evidence="3">
    <location>
        <begin position="778"/>
        <end position="809"/>
    </location>
</feature>
<gene>
    <name evidence="4" type="ORF">M0813_01230</name>
</gene>
<dbReference type="SUPFAM" id="SSF57184">
    <property type="entry name" value="Growth factor receptor domain"/>
    <property type="match status" value="5"/>
</dbReference>
<feature type="domain" description="TNFR-Cys" evidence="3">
    <location>
        <begin position="676"/>
        <end position="707"/>
    </location>
</feature>
<feature type="chain" id="PRO_5045985986" evidence="2">
    <location>
        <begin position="29"/>
        <end position="1822"/>
    </location>
</feature>
<feature type="transmembrane region" description="Helical" evidence="1">
    <location>
        <begin position="1324"/>
        <end position="1341"/>
    </location>
</feature>
<feature type="domain" description="TNFR-Cys" evidence="3">
    <location>
        <begin position="931"/>
        <end position="962"/>
    </location>
</feature>
<dbReference type="SMART" id="SM00208">
    <property type="entry name" value="TNFR"/>
    <property type="match status" value="12"/>
</dbReference>
<feature type="transmembrane region" description="Helical" evidence="1">
    <location>
        <begin position="1628"/>
        <end position="1646"/>
    </location>
</feature>
<keyword evidence="5" id="KW-1185">Reference proteome</keyword>
<feature type="domain" description="TNFR-Cys" evidence="3">
    <location>
        <begin position="880"/>
        <end position="911"/>
    </location>
</feature>
<proteinExistence type="predicted"/>
<evidence type="ECO:0000256" key="2">
    <source>
        <dbReference type="SAM" id="SignalP"/>
    </source>
</evidence>
<feature type="transmembrane region" description="Helical" evidence="1">
    <location>
        <begin position="1353"/>
        <end position="1371"/>
    </location>
</feature>
<keyword evidence="1" id="KW-0812">Transmembrane</keyword>
<feature type="transmembrane region" description="Helical" evidence="1">
    <location>
        <begin position="1383"/>
        <end position="1410"/>
    </location>
</feature>
<feature type="domain" description="TNFR-Cys" evidence="3">
    <location>
        <begin position="1098"/>
        <end position="1129"/>
    </location>
</feature>
<sequence>MSNAKVRIFELSIYLFLLFFACNEMVGCGSTNPDNYCVTTHPPYKVGSEFQVNTYTTNDQENPSVAAIGCQRQKFVVTWQSSNQPSDSSNWGVFAQVFNSTDGTKIGTEFLVNNEITSSQEQPAIASIGRGGPGGTRKEICDDAKEKFVICWQSNHQDSVMYSIYCKIFNSADGSEIGTEFQVNVYEENQQIYPTVTALSAASYQDDRFLVCWASQNQDADNYGIFCAVYNSTQGDKIIDEFKANDYIFNEQNRPAVASLRNRAAVEVGVDKPDTEYVVSWQSNYHPDDGSTWGIFGQVFDAEQPETTIGPEFFVNEHTSESQYYPAITSTKETFVISWSSDQQDGSEDGVYAQIYNSTDYTKIENEFLVNTFTTQDQSSPSVDTIMGGNREKFVISWESNHQDSAKYEIYLKVFDSHSGNALFSEDFLVTELTQYSQQYPKITSIGGSGSGNELEDEQFVVIWQSADQDGNGEGIFAQIYSSILDCYCSEGFFTNSTLSNECRGCPVGNYQDKEGQTNCEECKIGTYQDTEGSISCINCTKGHYQILEGQAECLSCPVGKYQDQEGQIDCHNCTIGTHQDIEGSSSCINCTKGHYQILEGQAECMSCPVGKYQDQEGQIDCHNCTIGTHQDIEGSSSCINCTKGHYQILEGQKECMSCPVGKYQDQEGQIDCHNCTIGTHQDIEGSSSCINCTKGHYQILEGQAECMSCPVGNYQDQEGQIDCHNCTIGTYQDTEGSSSCINCTKGHYQILEGQKECMSCPVGNYQDQEGQIDCHNCTIGTYQDTEGSSSCINCTKGHYQILEGQTECMGCPVGNYQDQEGQIDCHNCTIGTYQDTEGSSSCINCTKGHYQILEGQTECMGCPVGKYQDQEGQANCHNCTMGTYQDSEGSSSCSNCPKGNYQDQEGQTECTGCQVGYYQDEEGQMNCKQCKIGTYQDTEGSSSCSNCPRGQHQSLLGQTECQSCPRGKYQDQYGQANCKNCSLGTYQPEGGKSSCIRCPYDTYQDQYGQKECIQCPSGTFTSEKGSSSKSDCISCEKGTYWNEHGNGGGSELEPRTCQPCNTGTYQDQEGQTQCNNCSVGTYNSKKGSTSIDECVQCELGTYSNLEAQQGCSLCAMGQYQNARGQMECKSCFKGSYTNKEGSTACNLCLSGTYQNENAKSQCKNCAFNTWQSEIGTTDCNYCPMNSETLSTKRTSVKECYCSIGHYGKPGEYCEKCPDNGICNKFNQQHPFPKQGYWSSSDNPNNLIKCKIYDSCPGFEVEKCNAELGYSGIQCSECLRGFYQFESQCVQCPNNNVSRLIFFFVIFLLSIILLLVIAKKGKNYFGSFSIFINFFQVIAILPKLEFNWPIKLVNFFQFFSLLNFNIDFLALECTINLSYTEKWFIIMLMPFILIGILLLIYFFLFVHSYFVKFVAPRLLNTFPSFCVKPNRSNHNKFLLPLIYLRFYFMKFFLNSWSKENLKVFLNTCVNVFVASLLVLYLILALKIFEFFDCTYSSSLKQYIFEPEKSHYCFDDWWYKILPFVIFFMIIYIVGIPIFFGYILWYHSKNVNEKIFNQRLSLLYSRYKIEYFYWEIIIIFRKFFIVVFEIYLTNYAFIQIILLILCLIVSIIIQNIYKPYNTPHRNFYEFSLLTIMLFIFFVSLLFIKNENNEELYQTLADVVIIIFSISIAILLLISFFEMKNRIVYNKKRSKIKKNLKSLALSNNQFSNKNEAIYLIVKSKRNHNLLSLLKFFAQISNSKKKKVDIVSKIITNHYESNIKKNQSISNSIQYKWKNSLLVIILKWYHYDADFYARYKFSQFLIKFMNYCIENDTANSEKKLL</sequence>
<dbReference type="Proteomes" id="UP001150062">
    <property type="component" value="Unassembled WGS sequence"/>
</dbReference>
<feature type="domain" description="TNFR-Cys" evidence="3">
    <location>
        <begin position="999"/>
        <end position="1033"/>
    </location>
</feature>
<reference evidence="4" key="1">
    <citation type="submission" date="2022-08" db="EMBL/GenBank/DDBJ databases">
        <title>Novel sulfate-reducing endosymbionts in the free-living metamonad Anaeramoeba.</title>
        <authorList>
            <person name="Jerlstrom-Hultqvist J."/>
            <person name="Cepicka I."/>
            <person name="Gallot-Lavallee L."/>
            <person name="Salas-Leiva D."/>
            <person name="Curtis B.A."/>
            <person name="Zahonova K."/>
            <person name="Pipaliya S."/>
            <person name="Dacks J."/>
            <person name="Roger A.J."/>
        </authorList>
    </citation>
    <scope>NUCLEOTIDE SEQUENCE</scope>
    <source>
        <strain evidence="4">Schooner1</strain>
    </source>
</reference>
<dbReference type="InterPro" id="IPR001368">
    <property type="entry name" value="TNFR/NGFR_Cys_rich_reg"/>
</dbReference>
<organism evidence="4 5">
    <name type="scientific">Anaeramoeba flamelloides</name>
    <dbReference type="NCBI Taxonomy" id="1746091"/>
    <lineage>
        <taxon>Eukaryota</taxon>
        <taxon>Metamonada</taxon>
        <taxon>Anaeramoebidae</taxon>
        <taxon>Anaeramoeba</taxon>
    </lineage>
</organism>
<feature type="domain" description="TNFR-Cys" evidence="3">
    <location>
        <begin position="591"/>
        <end position="622"/>
    </location>
</feature>
<feature type="transmembrane region" description="Helical" evidence="1">
    <location>
        <begin position="1596"/>
        <end position="1616"/>
    </location>
</feature>
<name>A0ABQ8ZC20_9EUKA</name>
<feature type="domain" description="TNFR-Cys" evidence="3">
    <location>
        <begin position="727"/>
        <end position="758"/>
    </location>
</feature>
<dbReference type="EMBL" id="JAOAOG010000021">
    <property type="protein sequence ID" value="KAJ6254394.1"/>
    <property type="molecule type" value="Genomic_DNA"/>
</dbReference>
<feature type="domain" description="TNFR-Cys" evidence="3">
    <location>
        <begin position="1132"/>
        <end position="1163"/>
    </location>
</feature>
<feature type="transmembrane region" description="Helical" evidence="1">
    <location>
        <begin position="1520"/>
        <end position="1544"/>
    </location>
</feature>
<dbReference type="InterPro" id="IPR006212">
    <property type="entry name" value="Furin_repeat"/>
</dbReference>
<dbReference type="SMART" id="SM01411">
    <property type="entry name" value="Ephrin_rec_like"/>
    <property type="match status" value="15"/>
</dbReference>
<dbReference type="PANTHER" id="PTHR46967:SF1">
    <property type="entry name" value="KERATIN-ASSOCIATED PROTEIN 16-1-LIKE"/>
    <property type="match status" value="1"/>
</dbReference>
<accession>A0ABQ8ZC20</accession>
<dbReference type="Gene3D" id="2.10.50.10">
    <property type="entry name" value="Tumor Necrosis Factor Receptor, subunit A, domain 2"/>
    <property type="match status" value="14"/>
</dbReference>
<evidence type="ECO:0000259" key="3">
    <source>
        <dbReference type="SMART" id="SM00208"/>
    </source>
</evidence>
<dbReference type="SMART" id="SM00261">
    <property type="entry name" value="FU"/>
    <property type="match status" value="6"/>
</dbReference>
<feature type="domain" description="TNFR-Cys" evidence="3">
    <location>
        <begin position="829"/>
        <end position="860"/>
    </location>
</feature>